<evidence type="ECO:0000313" key="3">
    <source>
        <dbReference type="Proteomes" id="UP001305702"/>
    </source>
</evidence>
<protein>
    <submittedName>
        <fullName evidence="2">SAF domain-containing protein</fullName>
    </submittedName>
</protein>
<dbReference type="InterPro" id="IPR013974">
    <property type="entry name" value="SAF"/>
</dbReference>
<name>A0AA96LB27_9BACL</name>
<accession>A0AA96LB27</accession>
<feature type="domain" description="SAF" evidence="1">
    <location>
        <begin position="41"/>
        <end position="103"/>
    </location>
</feature>
<dbReference type="EMBL" id="CP130318">
    <property type="protein sequence ID" value="WNQ09863.1"/>
    <property type="molecule type" value="Genomic_DNA"/>
</dbReference>
<evidence type="ECO:0000313" key="2">
    <source>
        <dbReference type="EMBL" id="WNQ09863.1"/>
    </source>
</evidence>
<dbReference type="RefSeq" id="WP_315603637.1">
    <property type="nucleotide sequence ID" value="NZ_CP130318.1"/>
</dbReference>
<dbReference type="KEGG" id="paun:MJA45_19840"/>
<gene>
    <name evidence="2" type="ORF">MJA45_19840</name>
</gene>
<dbReference type="AlphaFoldDB" id="A0AA96LB27"/>
<dbReference type="SMART" id="SM00858">
    <property type="entry name" value="SAF"/>
    <property type="match status" value="1"/>
</dbReference>
<dbReference type="Gene3D" id="3.90.1210.10">
    <property type="entry name" value="Antifreeze-like/N-acetylneuraminic acid synthase C-terminal domain"/>
    <property type="match status" value="1"/>
</dbReference>
<dbReference type="Pfam" id="PF08666">
    <property type="entry name" value="SAF"/>
    <property type="match status" value="1"/>
</dbReference>
<proteinExistence type="predicted"/>
<dbReference type="Proteomes" id="UP001305702">
    <property type="component" value="Chromosome"/>
</dbReference>
<sequence length="233" mass="25509">MFESRRRAVIFTSLSILMALTATILFSNYIKSTKQSMGELAQVLVAKTDIVAGRPIDPDSFTTEEVPRKYLLPSVIQTKEELKNKITVVPIPKGQVITTSVLRDNTVVSGDLRQVILRAPMAVFDDSIDVFDKVDIIVSYDDQSGSPDSIAKQQGVTNAGSAQGQDRRVTKVLLKDVTVNNVQKKNETELSAIGVVLSLENSKSAVWALNYAKEVRVLKSGTSKALKEGEKKP</sequence>
<evidence type="ECO:0000259" key="1">
    <source>
        <dbReference type="SMART" id="SM00858"/>
    </source>
</evidence>
<keyword evidence="3" id="KW-1185">Reference proteome</keyword>
<organism evidence="2 3">
    <name type="scientific">Paenibacillus aurantius</name>
    <dbReference type="NCBI Taxonomy" id="2918900"/>
    <lineage>
        <taxon>Bacteria</taxon>
        <taxon>Bacillati</taxon>
        <taxon>Bacillota</taxon>
        <taxon>Bacilli</taxon>
        <taxon>Bacillales</taxon>
        <taxon>Paenibacillaceae</taxon>
        <taxon>Paenibacillus</taxon>
    </lineage>
</organism>
<reference evidence="2 3" key="1">
    <citation type="submission" date="2022-02" db="EMBL/GenBank/DDBJ databases">
        <title>Paenibacillus sp. MBLB1776 Whole Genome Shotgun Sequencing.</title>
        <authorList>
            <person name="Hwang C.Y."/>
            <person name="Cho E.-S."/>
            <person name="Seo M.-J."/>
        </authorList>
    </citation>
    <scope>NUCLEOTIDE SEQUENCE [LARGE SCALE GENOMIC DNA]</scope>
    <source>
        <strain evidence="2 3">MBLB1776</strain>
    </source>
</reference>
<dbReference type="CDD" id="cd11614">
    <property type="entry name" value="SAF_CpaB_FlgA_like"/>
    <property type="match status" value="1"/>
</dbReference>